<accession>A0A1Q9QY53</accession>
<evidence type="ECO:0008006" key="3">
    <source>
        <dbReference type="Google" id="ProtNLM"/>
    </source>
</evidence>
<dbReference type="Proteomes" id="UP000186736">
    <property type="component" value="Unassembled WGS sequence"/>
</dbReference>
<dbReference type="EMBL" id="MKZO01000058">
    <property type="protein sequence ID" value="OLS60058.1"/>
    <property type="molecule type" value="Genomic_DNA"/>
</dbReference>
<reference evidence="1 2" key="1">
    <citation type="submission" date="2016-10" db="EMBL/GenBank/DDBJ databases">
        <title>Genome Sequence of Pseudomonas putida GM4FR.</title>
        <authorList>
            <person name="Poehlein A."/>
            <person name="Wemheuer F."/>
            <person name="Hollensteiner J."/>
            <person name="Wemheuer B."/>
        </authorList>
    </citation>
    <scope>NUCLEOTIDE SEQUENCE [LARGE SCALE GENOMIC DNA]</scope>
    <source>
        <strain evidence="1 2">GM4FR</strain>
    </source>
</reference>
<organism evidence="1 2">
    <name type="scientific">Pseudomonas putida</name>
    <name type="common">Arthrobacter siderocapsulatus</name>
    <dbReference type="NCBI Taxonomy" id="303"/>
    <lineage>
        <taxon>Bacteria</taxon>
        <taxon>Pseudomonadati</taxon>
        <taxon>Pseudomonadota</taxon>
        <taxon>Gammaproteobacteria</taxon>
        <taxon>Pseudomonadales</taxon>
        <taxon>Pseudomonadaceae</taxon>
        <taxon>Pseudomonas</taxon>
    </lineage>
</organism>
<evidence type="ECO:0000313" key="1">
    <source>
        <dbReference type="EMBL" id="OLS60058.1"/>
    </source>
</evidence>
<name>A0A1Q9QY53_PSEPU</name>
<comment type="caution">
    <text evidence="1">The sequence shown here is derived from an EMBL/GenBank/DDBJ whole genome shotgun (WGS) entry which is preliminary data.</text>
</comment>
<proteinExistence type="predicted"/>
<gene>
    <name evidence="1" type="ORF">PSEMO_53670</name>
</gene>
<sequence>MIFIQPDSWSPFGAGGLNAYAYCKGDPVNAADPTGHMPFKQLLQFGRVNRFPSPTPQDLPPVLPVLSEADLVPTLGGRVSPVPVWPPERFSPPHILADTAPAVSQSSSALPTSARSVGPSGVVLGSNTRNVNYPYIETEISRMISSNDAAGIIALAKQRFKRIPVLRELHQQLPLTPDERRNAYSRRGQSPTIPQKHLQSLTYRALREGLQEKAQFYDRLRRGLTVKIPKKRPRTR</sequence>
<dbReference type="AlphaFoldDB" id="A0A1Q9QY53"/>
<dbReference type="NCBIfam" id="TIGR03696">
    <property type="entry name" value="Rhs_assc_core"/>
    <property type="match status" value="1"/>
</dbReference>
<protein>
    <recommendedName>
        <fullName evidence="3">RHS repeat-associated core domain-containing protein</fullName>
    </recommendedName>
</protein>
<dbReference type="InterPro" id="IPR022385">
    <property type="entry name" value="Rhs_assc_core"/>
</dbReference>
<dbReference type="Gene3D" id="2.180.10.10">
    <property type="entry name" value="RHS repeat-associated core"/>
    <property type="match status" value="1"/>
</dbReference>
<evidence type="ECO:0000313" key="2">
    <source>
        <dbReference type="Proteomes" id="UP000186736"/>
    </source>
</evidence>